<dbReference type="Pfam" id="PF21607">
    <property type="entry name" value="FabD_helical_ins"/>
    <property type="match status" value="1"/>
</dbReference>
<dbReference type="PANTHER" id="PTHR32332">
    <property type="entry name" value="2-NITROPROPANE DIOXYGENASE"/>
    <property type="match status" value="1"/>
</dbReference>
<dbReference type="InterPro" id="IPR014179">
    <property type="entry name" value="PfaD-like_TIM-barrel"/>
</dbReference>
<reference evidence="2 3" key="1">
    <citation type="submission" date="2017-10" db="EMBL/GenBank/DDBJ databases">
        <title>Novel microbial diversity and functional potential in the marine mammal oral microbiome.</title>
        <authorList>
            <person name="Dudek N.K."/>
            <person name="Sun C.L."/>
            <person name="Burstein D."/>
            <person name="Kantor R.S."/>
            <person name="Aliaga Goltsman D.S."/>
            <person name="Bik E.M."/>
            <person name="Thomas B.C."/>
            <person name="Banfield J.F."/>
            <person name="Relman D.A."/>
        </authorList>
    </citation>
    <scope>NUCLEOTIDE SEQUENCE [LARGE SCALE GENOMIC DNA]</scope>
    <source>
        <strain evidence="2">DOLZORAL124_49_17</strain>
    </source>
</reference>
<dbReference type="CDD" id="cd04742">
    <property type="entry name" value="NPD_FabD"/>
    <property type="match status" value="1"/>
</dbReference>
<dbReference type="InterPro" id="IPR049489">
    <property type="entry name" value="FabD-like_helical_ins"/>
</dbReference>
<name>A0A2G6E1V9_9BACT</name>
<evidence type="ECO:0000313" key="2">
    <source>
        <dbReference type="EMBL" id="PID56093.1"/>
    </source>
</evidence>
<dbReference type="EMBL" id="PDPS01000038">
    <property type="protein sequence ID" value="PID56093.1"/>
    <property type="molecule type" value="Genomic_DNA"/>
</dbReference>
<dbReference type="GO" id="GO:0051213">
    <property type="term" value="F:dioxygenase activity"/>
    <property type="evidence" value="ECO:0007669"/>
    <property type="project" value="UniProtKB-KW"/>
</dbReference>
<dbReference type="NCBIfam" id="TIGR02814">
    <property type="entry name" value="pfaD_fam"/>
    <property type="match status" value="1"/>
</dbReference>
<gene>
    <name evidence="2" type="ORF">CSB45_12715</name>
</gene>
<keyword evidence="2" id="KW-0223">Dioxygenase</keyword>
<dbReference type="AlphaFoldDB" id="A0A2G6E1V9"/>
<keyword evidence="2" id="KW-0560">Oxidoreductase</keyword>
<comment type="caution">
    <text evidence="2">The sequence shown here is derived from an EMBL/GenBank/DDBJ whole genome shotgun (WGS) entry which is preliminary data.</text>
</comment>
<evidence type="ECO:0000313" key="3">
    <source>
        <dbReference type="Proteomes" id="UP000229740"/>
    </source>
</evidence>
<feature type="domain" description="[Acyl-carrier-protein] S-malonyltransferase-like inserted helical" evidence="1">
    <location>
        <begin position="392"/>
        <end position="471"/>
    </location>
</feature>
<evidence type="ECO:0000259" key="1">
    <source>
        <dbReference type="Pfam" id="PF21607"/>
    </source>
</evidence>
<organism evidence="2 3">
    <name type="scientific">candidate division KSB3 bacterium</name>
    <dbReference type="NCBI Taxonomy" id="2044937"/>
    <lineage>
        <taxon>Bacteria</taxon>
        <taxon>candidate division KSB3</taxon>
    </lineage>
</organism>
<dbReference type="SUPFAM" id="SSF51412">
    <property type="entry name" value="Inosine monophosphate dehydrogenase (IMPDH)"/>
    <property type="match status" value="1"/>
</dbReference>
<dbReference type="Pfam" id="PF03060">
    <property type="entry name" value="NMO"/>
    <property type="match status" value="1"/>
</dbReference>
<sequence>MTVAAELPPSGWWTSDGTPPAAEAAKLKECVYRLKDPVYLLKSQSGYAVACDGQVQLGGGKRSAESWPLVACALPLPLRHLGDAAFLDEYGMQYPYLAGAMAHGISSAEMVEAMGRNGMMGFFGSAGMSLQAVEATIERLSDNLGERPYGCNLIHSPGEPGLEEALVDVYLRKGLRLLSASAYLALTLPLVRYRVHGIYRDASGRIVTPNHVFAKVSRTELASQFFSPPPERFLRQLVERGDITEEQAKLAEHIPMAQNLTAEADSGGHTDNRPAMALIPTMLALRDRMQARYNYHQELRVGAAGGIATPASTAAAFAMGAAYVMTGSVNQACRESGSSDIVRRMLADAQQADIVMAPAADMFEMGVKVQVLKRGTMFAMRAAKLYNLYRTYATLDDIPLNERTILEQKFFRKPLEMVWEETREFFLERGPAQLERAERDPGYKMALVFRSYLGQASHWANRGETSRKIDFQIWCGPAMGAFNEWTKGTFLEDPANRRVVTVALNLLYGAGIVTRLNSLRMQGARLAVNLWNVEPLPQEELLTRIAA</sequence>
<dbReference type="Proteomes" id="UP000229740">
    <property type="component" value="Unassembled WGS sequence"/>
</dbReference>
<proteinExistence type="predicted"/>
<dbReference type="Gene3D" id="3.20.20.70">
    <property type="entry name" value="Aldolase class I"/>
    <property type="match status" value="2"/>
</dbReference>
<dbReference type="InterPro" id="IPR013785">
    <property type="entry name" value="Aldolase_TIM"/>
</dbReference>
<protein>
    <submittedName>
        <fullName evidence="2">2-nitropropane dioxygenase</fullName>
    </submittedName>
</protein>
<dbReference type="PANTHER" id="PTHR32332:SF20">
    <property type="entry name" value="2-NITROPROPANE DIOXYGENASE-LIKE PROTEIN"/>
    <property type="match status" value="1"/>
</dbReference>
<accession>A0A2G6E1V9</accession>